<dbReference type="InterPro" id="IPR051139">
    <property type="entry name" value="Mediator_complx_sub13"/>
</dbReference>
<feature type="region of interest" description="Disordered" evidence="8">
    <location>
        <begin position="281"/>
        <end position="302"/>
    </location>
</feature>
<keyword evidence="4" id="KW-0678">Repressor</keyword>
<evidence type="ECO:0000256" key="7">
    <source>
        <dbReference type="ARBA" id="ARBA00023242"/>
    </source>
</evidence>
<reference evidence="10 11" key="1">
    <citation type="journal article" date="2019" name="Gigascience">
        <title>Whole-genome sequence of the oriental lung fluke Paragonimus westermani.</title>
        <authorList>
            <person name="Oey H."/>
            <person name="Zakrzewski M."/>
            <person name="Narain K."/>
            <person name="Devi K.R."/>
            <person name="Agatsuma T."/>
            <person name="Nawaratna S."/>
            <person name="Gobert G.N."/>
            <person name="Jones M.K."/>
            <person name="Ragan M.A."/>
            <person name="McManus D.P."/>
            <person name="Krause L."/>
        </authorList>
    </citation>
    <scope>NUCLEOTIDE SEQUENCE [LARGE SCALE GENOMIC DNA]</scope>
    <source>
        <strain evidence="10 11">IND2009</strain>
    </source>
</reference>
<keyword evidence="5" id="KW-0805">Transcription regulation</keyword>
<evidence type="ECO:0000256" key="3">
    <source>
        <dbReference type="ARBA" id="ARBA00019618"/>
    </source>
</evidence>
<evidence type="ECO:0000256" key="8">
    <source>
        <dbReference type="SAM" id="MobiDB-lite"/>
    </source>
</evidence>
<dbReference type="Proteomes" id="UP000324629">
    <property type="component" value="Unassembled WGS sequence"/>
</dbReference>
<evidence type="ECO:0000313" key="11">
    <source>
        <dbReference type="Proteomes" id="UP000324629"/>
    </source>
</evidence>
<evidence type="ECO:0000256" key="1">
    <source>
        <dbReference type="ARBA" id="ARBA00004123"/>
    </source>
</evidence>
<dbReference type="GO" id="GO:0016592">
    <property type="term" value="C:mediator complex"/>
    <property type="evidence" value="ECO:0007669"/>
    <property type="project" value="TreeGrafter"/>
</dbReference>
<name>A0A5J4N5Y4_9TREM</name>
<evidence type="ECO:0000259" key="9">
    <source>
        <dbReference type="Pfam" id="PF11597"/>
    </source>
</evidence>
<evidence type="ECO:0000256" key="2">
    <source>
        <dbReference type="ARBA" id="ARBA00009354"/>
    </source>
</evidence>
<accession>A0A5J4N5Y4</accession>
<dbReference type="AlphaFoldDB" id="A0A5J4N5Y4"/>
<evidence type="ECO:0000256" key="6">
    <source>
        <dbReference type="ARBA" id="ARBA00023163"/>
    </source>
</evidence>
<protein>
    <recommendedName>
        <fullName evidence="3">Mediator of RNA polymerase II transcription subunit 13</fullName>
    </recommendedName>
</protein>
<gene>
    <name evidence="10" type="ORF">DEA37_0008737</name>
</gene>
<evidence type="ECO:0000256" key="4">
    <source>
        <dbReference type="ARBA" id="ARBA00022491"/>
    </source>
</evidence>
<keyword evidence="6" id="KW-0804">Transcription</keyword>
<proteinExistence type="inferred from homology"/>
<keyword evidence="11" id="KW-1185">Reference proteome</keyword>
<dbReference type="EMBL" id="QNGE01008337">
    <property type="protein sequence ID" value="KAA3670790.1"/>
    <property type="molecule type" value="Genomic_DNA"/>
</dbReference>
<evidence type="ECO:0000313" key="10">
    <source>
        <dbReference type="EMBL" id="KAA3670790.1"/>
    </source>
</evidence>
<dbReference type="Pfam" id="PF11597">
    <property type="entry name" value="Med13_N"/>
    <property type="match status" value="1"/>
</dbReference>
<keyword evidence="7" id="KW-0539">Nucleus</keyword>
<dbReference type="PANTHER" id="PTHR48249:SF3">
    <property type="entry name" value="MEDIATOR OF RNA POLYMERASE II TRANSCRIPTION SUBUNIT 13"/>
    <property type="match status" value="1"/>
</dbReference>
<dbReference type="GO" id="GO:0045944">
    <property type="term" value="P:positive regulation of transcription by RNA polymerase II"/>
    <property type="evidence" value="ECO:0007669"/>
    <property type="project" value="TreeGrafter"/>
</dbReference>
<comment type="caution">
    <text evidence="10">The sequence shown here is derived from an EMBL/GenBank/DDBJ whole genome shotgun (WGS) entry which is preliminary data.</text>
</comment>
<dbReference type="PANTHER" id="PTHR48249">
    <property type="entry name" value="MEDIATOR OF RNA POLYMERASE II TRANSCRIPTION SUBUNIT 13"/>
    <property type="match status" value="1"/>
</dbReference>
<dbReference type="InterPro" id="IPR021643">
    <property type="entry name" value="Mediator_Med13_N"/>
</dbReference>
<feature type="domain" description="Mediator complex subunit Med13 N-terminal" evidence="9">
    <location>
        <begin position="13"/>
        <end position="236"/>
    </location>
</feature>
<comment type="subcellular location">
    <subcellularLocation>
        <location evidence="1">Nucleus</location>
    </subcellularLocation>
</comment>
<evidence type="ECO:0000256" key="5">
    <source>
        <dbReference type="ARBA" id="ARBA00023015"/>
    </source>
</evidence>
<organism evidence="10 11">
    <name type="scientific">Paragonimus westermani</name>
    <dbReference type="NCBI Taxonomy" id="34504"/>
    <lineage>
        <taxon>Eukaryota</taxon>
        <taxon>Metazoa</taxon>
        <taxon>Spiralia</taxon>
        <taxon>Lophotrochozoa</taxon>
        <taxon>Platyhelminthes</taxon>
        <taxon>Trematoda</taxon>
        <taxon>Digenea</taxon>
        <taxon>Plagiorchiida</taxon>
        <taxon>Troglotremata</taxon>
        <taxon>Troglotrematidae</taxon>
        <taxon>Paragonimus</taxon>
    </lineage>
</organism>
<dbReference type="GO" id="GO:0003713">
    <property type="term" value="F:transcription coactivator activity"/>
    <property type="evidence" value="ECO:0007669"/>
    <property type="project" value="TreeGrafter"/>
</dbReference>
<sequence>MSSTGQLSGCSDSSLEHCYTNIFALTDFSGIQYRKYVLRSEKEYKSALEDPLIKSYALCQKNSVLSAWVRCKRDSLEKQDPCVSAKFQKELWVFWYGNGDFPNADSCILPELCEEDRGNWRQGLSYETRTVLFRALHNVVEKCLLNKGFVRLGKWFIQPYKHNYHHDYIQYSVGFSFFLHGESTVCASLDLRQHPLVRRIGLKHLQLCSVNQRTIPVVLAPYGISAELVGVGSSQKNEDISSDYECWCNFYPLRSTNEQEYDDSSTVGLPQFAKTTPSLQATRHPGQLKHNSSDKKANENLFKGPDSTPTFVEVIAGGFRMRYPTCYVLLCDADWDDQSSNFIHQDTNKLKSAQPATKRNLSSTQFNFEIKSESSAIVGLREPKTSSLWRFPRRKILASVSFASAGLKNVLRSAKDTLQSNLAFDVRRIYLAERALRLSCHDIFLPSTVRRTWSHSERQPSCDTEFSVAVTDVQPTACVHGLSARCPFTKCICTCLR</sequence>
<comment type="similarity">
    <text evidence="2">Belongs to the Mediator complex subunit 13 family.</text>
</comment>